<dbReference type="Gene3D" id="1.10.630.10">
    <property type="entry name" value="Cytochrome P450"/>
    <property type="match status" value="1"/>
</dbReference>
<name>A0AAN8KC05_PATCE</name>
<feature type="binding site" description="axial binding residue" evidence="8">
    <location>
        <position position="496"/>
    </location>
    <ligand>
        <name>heme</name>
        <dbReference type="ChEBI" id="CHEBI:30413"/>
    </ligand>
    <ligandPart>
        <name>Fe</name>
        <dbReference type="ChEBI" id="CHEBI:18248"/>
    </ligandPart>
</feature>
<dbReference type="GO" id="GO:0020037">
    <property type="term" value="F:heme binding"/>
    <property type="evidence" value="ECO:0007669"/>
    <property type="project" value="InterPro"/>
</dbReference>
<comment type="caution">
    <text evidence="10">The sequence shown here is derived from an EMBL/GenBank/DDBJ whole genome shotgun (WGS) entry which is preliminary data.</text>
</comment>
<sequence length="551" mass="62228">MSGKRQLLRAVGTNVKSLSRRVYDTSPEVTAVSRCTYDATTSTQLSKCPFQPAVAETSFNTSSINVIPPAQITRGLEAIPGPQPFPLIGTIYQYFPGGQLYGMSWYDKLAKLQELYGDVVHEAVPGGLHIVHLYNPDDFLEVFRNEGKYPTRDSFFMLRRFNNKYNDGVHGIITSSGESWQKKRSKIQGKIAKPKSVRTYLPGQNPVADDFVTFLRHSRNNDGIVEDLLPELYRYATESIAVVCFNKRLGALEINSKPGSEAEQFINSVNDVLFATQSEMGSLPLYNLYDTPMFKQLCKAQSYINEVTIKNAREAIEYCKSKEIQEDNDEEANLPSHLNNSSLTDKESFTLIGDFFFGGVDTTSNLIGFVMYNLCKNPSKMAILRQEIDEVIGQAREITSENFDRLPYLKAVIKESLRVTPVSAGNLRTLATEATFSGYDVPAGTMVVLHNEWVGKQAQYVPNPDEFIPERWLRNGKYPPIHPHVLLPFGFGPRSCPGRRVAEQEASLCLIKMLQNFDIKYCHSEDMKCEMQIINKIITPLKFRFNERARP</sequence>
<keyword evidence="6 8" id="KW-0408">Iron</keyword>
<evidence type="ECO:0000256" key="8">
    <source>
        <dbReference type="PIRSR" id="PIRSR602401-1"/>
    </source>
</evidence>
<keyword evidence="4 8" id="KW-0479">Metal-binding</keyword>
<evidence type="ECO:0000256" key="9">
    <source>
        <dbReference type="RuleBase" id="RU000461"/>
    </source>
</evidence>
<accession>A0AAN8KC05</accession>
<evidence type="ECO:0000256" key="2">
    <source>
        <dbReference type="ARBA" id="ARBA00010617"/>
    </source>
</evidence>
<dbReference type="AlphaFoldDB" id="A0AAN8KC05"/>
<evidence type="ECO:0000313" key="10">
    <source>
        <dbReference type="EMBL" id="KAK6190469.1"/>
    </source>
</evidence>
<dbReference type="InterPro" id="IPR036396">
    <property type="entry name" value="Cyt_P450_sf"/>
</dbReference>
<dbReference type="CDD" id="cd11054">
    <property type="entry name" value="CYP24A1-like"/>
    <property type="match status" value="1"/>
</dbReference>
<dbReference type="InterPro" id="IPR017972">
    <property type="entry name" value="Cyt_P450_CS"/>
</dbReference>
<comment type="cofactor">
    <cofactor evidence="1 8">
        <name>heme</name>
        <dbReference type="ChEBI" id="CHEBI:30413"/>
    </cofactor>
</comment>
<dbReference type="Pfam" id="PF00067">
    <property type="entry name" value="p450"/>
    <property type="match status" value="1"/>
</dbReference>
<evidence type="ECO:0008006" key="12">
    <source>
        <dbReference type="Google" id="ProtNLM"/>
    </source>
</evidence>
<dbReference type="EMBL" id="JAZGQO010000002">
    <property type="protein sequence ID" value="KAK6190469.1"/>
    <property type="molecule type" value="Genomic_DNA"/>
</dbReference>
<evidence type="ECO:0000256" key="1">
    <source>
        <dbReference type="ARBA" id="ARBA00001971"/>
    </source>
</evidence>
<dbReference type="InterPro" id="IPR001128">
    <property type="entry name" value="Cyt_P450"/>
</dbReference>
<dbReference type="GO" id="GO:0016705">
    <property type="term" value="F:oxidoreductase activity, acting on paired donors, with incorporation or reduction of molecular oxygen"/>
    <property type="evidence" value="ECO:0007669"/>
    <property type="project" value="InterPro"/>
</dbReference>
<evidence type="ECO:0000256" key="7">
    <source>
        <dbReference type="ARBA" id="ARBA00023033"/>
    </source>
</evidence>
<protein>
    <recommendedName>
        <fullName evidence="12">Cytochrome P450</fullName>
    </recommendedName>
</protein>
<reference evidence="10 11" key="1">
    <citation type="submission" date="2024-01" db="EMBL/GenBank/DDBJ databases">
        <title>The genome of the rayed Mediterranean limpet Patella caerulea (Linnaeus, 1758).</title>
        <authorList>
            <person name="Anh-Thu Weber A."/>
            <person name="Halstead-Nussloch G."/>
        </authorList>
    </citation>
    <scope>NUCLEOTIDE SEQUENCE [LARGE SCALE GENOMIC DNA]</scope>
    <source>
        <strain evidence="10">AATW-2023a</strain>
        <tissue evidence="10">Whole specimen</tissue>
    </source>
</reference>
<evidence type="ECO:0000256" key="5">
    <source>
        <dbReference type="ARBA" id="ARBA00023002"/>
    </source>
</evidence>
<comment type="similarity">
    <text evidence="2 9">Belongs to the cytochrome P450 family.</text>
</comment>
<dbReference type="PANTHER" id="PTHR24279:SF120">
    <property type="entry name" value="CYTOCHROME P450"/>
    <property type="match status" value="1"/>
</dbReference>
<keyword evidence="5 9" id="KW-0560">Oxidoreductase</keyword>
<evidence type="ECO:0000256" key="3">
    <source>
        <dbReference type="ARBA" id="ARBA00022617"/>
    </source>
</evidence>
<dbReference type="GO" id="GO:0004497">
    <property type="term" value="F:monooxygenase activity"/>
    <property type="evidence" value="ECO:0007669"/>
    <property type="project" value="UniProtKB-KW"/>
</dbReference>
<dbReference type="PROSITE" id="PS00086">
    <property type="entry name" value="CYTOCHROME_P450"/>
    <property type="match status" value="1"/>
</dbReference>
<gene>
    <name evidence="10" type="ORF">SNE40_002331</name>
</gene>
<proteinExistence type="inferred from homology"/>
<evidence type="ECO:0000256" key="4">
    <source>
        <dbReference type="ARBA" id="ARBA00022723"/>
    </source>
</evidence>
<organism evidence="10 11">
    <name type="scientific">Patella caerulea</name>
    <name type="common">Rayed Mediterranean limpet</name>
    <dbReference type="NCBI Taxonomy" id="87958"/>
    <lineage>
        <taxon>Eukaryota</taxon>
        <taxon>Metazoa</taxon>
        <taxon>Spiralia</taxon>
        <taxon>Lophotrochozoa</taxon>
        <taxon>Mollusca</taxon>
        <taxon>Gastropoda</taxon>
        <taxon>Patellogastropoda</taxon>
        <taxon>Patelloidea</taxon>
        <taxon>Patellidae</taxon>
        <taxon>Patella</taxon>
    </lineage>
</organism>
<keyword evidence="3 8" id="KW-0349">Heme</keyword>
<dbReference type="PRINTS" id="PR00463">
    <property type="entry name" value="EP450I"/>
</dbReference>
<dbReference type="InterPro" id="IPR002401">
    <property type="entry name" value="Cyt_P450_E_grp-I"/>
</dbReference>
<dbReference type="SUPFAM" id="SSF48264">
    <property type="entry name" value="Cytochrome P450"/>
    <property type="match status" value="1"/>
</dbReference>
<evidence type="ECO:0000313" key="11">
    <source>
        <dbReference type="Proteomes" id="UP001347796"/>
    </source>
</evidence>
<evidence type="ECO:0000256" key="6">
    <source>
        <dbReference type="ARBA" id="ARBA00023004"/>
    </source>
</evidence>
<dbReference type="FunFam" id="1.10.630.10:FF:000006">
    <property type="entry name" value="Cytochrome P450 302a1, mitochondrial"/>
    <property type="match status" value="1"/>
</dbReference>
<keyword evidence="11" id="KW-1185">Reference proteome</keyword>
<dbReference type="InterPro" id="IPR050479">
    <property type="entry name" value="CYP11_CYP27_families"/>
</dbReference>
<keyword evidence="7 9" id="KW-0503">Monooxygenase</keyword>
<dbReference type="PANTHER" id="PTHR24279">
    <property type="entry name" value="CYTOCHROME P450"/>
    <property type="match status" value="1"/>
</dbReference>
<dbReference type="Proteomes" id="UP001347796">
    <property type="component" value="Unassembled WGS sequence"/>
</dbReference>
<dbReference type="GO" id="GO:0005506">
    <property type="term" value="F:iron ion binding"/>
    <property type="evidence" value="ECO:0007669"/>
    <property type="project" value="InterPro"/>
</dbReference>
<dbReference type="PRINTS" id="PR00385">
    <property type="entry name" value="P450"/>
</dbReference>